<organism evidence="2 3">
    <name type="scientific">Kitasatospora xanthocidica</name>
    <dbReference type="NCBI Taxonomy" id="83382"/>
    <lineage>
        <taxon>Bacteria</taxon>
        <taxon>Bacillati</taxon>
        <taxon>Actinomycetota</taxon>
        <taxon>Actinomycetes</taxon>
        <taxon>Kitasatosporales</taxon>
        <taxon>Streptomycetaceae</taxon>
        <taxon>Kitasatospora</taxon>
    </lineage>
</organism>
<feature type="region of interest" description="Disordered" evidence="1">
    <location>
        <begin position="184"/>
        <end position="205"/>
    </location>
</feature>
<accession>A0A372ZNU1</accession>
<dbReference type="SUPFAM" id="SSF55729">
    <property type="entry name" value="Acyl-CoA N-acyltransferases (Nat)"/>
    <property type="match status" value="1"/>
</dbReference>
<dbReference type="AlphaFoldDB" id="A0A372ZNU1"/>
<dbReference type="EMBL" id="QVIG01000001">
    <property type="protein sequence ID" value="RGD57526.1"/>
    <property type="molecule type" value="Genomic_DNA"/>
</dbReference>
<sequence>MATTPRDHRRPGPIEAGFPPSPAAVDPARWDRLIGPDNFYNSSAWVRALELAHGDTGALTAASGGRLLGALSVWPGENDEPGLFHLPTLFPGLAVSRSARWLWLGARRSTYNELVRTRGEDRDRALEVLLEGALRLARDRGLDGVVLPYLAAGDARELTRIHPRAVVLLHDADANVAVPAGGYAEQSARMSQPDRTHRRAERRACERGGTTVEWRPLAHGDVARQAAALVTQTRARHGGTTDPAWMLRSFAAQATTGVLDRAVGCFAVRDGRPVAVNVCYTHHDRLYGRYFGFDYRAAQPRSEYFVLCYQAPVDYAAAGGFHRYRLAVSAWQIKIRQGAVLSPLAAVVLPLHGRFCDRRTAARHNARTARLWTGRCAARPWALAPEWNDWAQDGPDAPASG</sequence>
<feature type="region of interest" description="Disordered" evidence="1">
    <location>
        <begin position="1"/>
        <end position="22"/>
    </location>
</feature>
<dbReference type="Proteomes" id="UP000263377">
    <property type="component" value="Unassembled WGS sequence"/>
</dbReference>
<dbReference type="RefSeq" id="WP_117486298.1">
    <property type="nucleotide sequence ID" value="NZ_QVIG01000001.1"/>
</dbReference>
<proteinExistence type="predicted"/>
<protein>
    <submittedName>
        <fullName evidence="2">GNAT family N-acetyltransferase</fullName>
    </submittedName>
</protein>
<evidence type="ECO:0000313" key="2">
    <source>
        <dbReference type="EMBL" id="RGD57526.1"/>
    </source>
</evidence>
<dbReference type="GO" id="GO:0016740">
    <property type="term" value="F:transferase activity"/>
    <property type="evidence" value="ECO:0007669"/>
    <property type="project" value="UniProtKB-KW"/>
</dbReference>
<dbReference type="Gene3D" id="3.40.630.30">
    <property type="match status" value="1"/>
</dbReference>
<name>A0A372ZNU1_9ACTN</name>
<keyword evidence="2" id="KW-0808">Transferase</keyword>
<dbReference type="InterPro" id="IPR007434">
    <property type="entry name" value="FemAB-like"/>
</dbReference>
<dbReference type="InterPro" id="IPR016181">
    <property type="entry name" value="Acyl_CoA_acyltransferase"/>
</dbReference>
<reference evidence="2 3" key="1">
    <citation type="submission" date="2018-08" db="EMBL/GenBank/DDBJ databases">
        <title>Diversity &amp; Physiological Properties of Lignin-Decomposing Actinobacteria from Soil.</title>
        <authorList>
            <person name="Roh S.G."/>
            <person name="Kim S.B."/>
        </authorList>
    </citation>
    <scope>NUCLEOTIDE SEQUENCE [LARGE SCALE GENOMIC DNA]</scope>
    <source>
        <strain evidence="2 3">MMS17-GH009</strain>
    </source>
</reference>
<evidence type="ECO:0000313" key="3">
    <source>
        <dbReference type="Proteomes" id="UP000263377"/>
    </source>
</evidence>
<keyword evidence="3" id="KW-1185">Reference proteome</keyword>
<evidence type="ECO:0000256" key="1">
    <source>
        <dbReference type="SAM" id="MobiDB-lite"/>
    </source>
</evidence>
<dbReference type="Pfam" id="PF04339">
    <property type="entry name" value="FemAB_like"/>
    <property type="match status" value="1"/>
</dbReference>
<gene>
    <name evidence="2" type="ORF">DR950_06710</name>
</gene>
<comment type="caution">
    <text evidence="2">The sequence shown here is derived from an EMBL/GenBank/DDBJ whole genome shotgun (WGS) entry which is preliminary data.</text>
</comment>